<dbReference type="Pfam" id="PF18810">
    <property type="entry name" value="PBECR2"/>
    <property type="match status" value="1"/>
</dbReference>
<evidence type="ECO:0000259" key="1">
    <source>
        <dbReference type="Pfam" id="PF18810"/>
    </source>
</evidence>
<dbReference type="EMBL" id="AZJI01000001">
    <property type="protein sequence ID" value="ETD25068.1"/>
    <property type="molecule type" value="Genomic_DNA"/>
</dbReference>
<dbReference type="OrthoDB" id="9803027at2"/>
<name>V8CCD8_9HELI</name>
<dbReference type="AlphaFoldDB" id="V8CCD8"/>
<dbReference type="PATRIC" id="fig|1357400.3.peg.548"/>
<dbReference type="HOGENOM" id="CLU_1568597_0_0_7"/>
<protein>
    <recommendedName>
        <fullName evidence="1">Phage-Barnase-EndoU-ColicinE5/D-RelE like nuclease 2 domain-containing protein</fullName>
    </recommendedName>
</protein>
<keyword evidence="3" id="KW-1185">Reference proteome</keyword>
<organism evidence="2 3">
    <name type="scientific">Helicobacter macacae MIT 99-5501</name>
    <dbReference type="NCBI Taxonomy" id="1357400"/>
    <lineage>
        <taxon>Bacteria</taxon>
        <taxon>Pseudomonadati</taxon>
        <taxon>Campylobacterota</taxon>
        <taxon>Epsilonproteobacteria</taxon>
        <taxon>Campylobacterales</taxon>
        <taxon>Helicobacteraceae</taxon>
        <taxon>Helicobacter</taxon>
    </lineage>
</organism>
<reference evidence="2 3" key="1">
    <citation type="journal article" date="2014" name="Genome Announc.">
        <title>Draft genome sequences of six enterohepatic helicobacter species isolated from humans and one from rhesus macaques.</title>
        <authorList>
            <person name="Shen Z."/>
            <person name="Sheh A."/>
            <person name="Young S.K."/>
            <person name="Abouelliel A."/>
            <person name="Ward D.V."/>
            <person name="Earl A.M."/>
            <person name="Fox J.G."/>
        </authorList>
    </citation>
    <scope>NUCLEOTIDE SEQUENCE [LARGE SCALE GENOMIC DNA]</scope>
    <source>
        <strain evidence="2 3">MIT 99-5501</strain>
    </source>
</reference>
<comment type="caution">
    <text evidence="2">The sequence shown here is derived from an EMBL/GenBank/DDBJ whole genome shotgun (WGS) entry which is preliminary data.</text>
</comment>
<gene>
    <name evidence="2" type="ORF">HMPREF2086_00403</name>
</gene>
<accession>V8CCD8</accession>
<proteinExistence type="predicted"/>
<dbReference type="RefSeq" id="WP_023927083.1">
    <property type="nucleotide sequence ID" value="NZ_KI669454.1"/>
</dbReference>
<sequence>MTGLAFVDKQGNKKLLGKQAQKMWLQTFGLDSIDDIYTPKYSDEIKRALQGKDIRLTKGSLLKLAQKDRLQYILQIKQTLDNPDIIIYHDENVIFAKNINERIFFTSVGREFESGLVIISNAPKKSNTISNKIKSGKIVYQSPKFEHLRYNQTFTDERLIINEIDKKDSI</sequence>
<evidence type="ECO:0000313" key="2">
    <source>
        <dbReference type="EMBL" id="ETD25068.1"/>
    </source>
</evidence>
<dbReference type="Proteomes" id="UP000018731">
    <property type="component" value="Unassembled WGS sequence"/>
</dbReference>
<evidence type="ECO:0000313" key="3">
    <source>
        <dbReference type="Proteomes" id="UP000018731"/>
    </source>
</evidence>
<feature type="domain" description="Phage-Barnase-EndoU-ColicinE5/D-RelE like nuclease 2" evidence="1">
    <location>
        <begin position="24"/>
        <end position="141"/>
    </location>
</feature>
<dbReference type="InterPro" id="IPR041110">
    <property type="entry name" value="PBECR2"/>
</dbReference>
<dbReference type="STRING" id="1357400.HMPREF2086_00403"/>